<evidence type="ECO:0000256" key="4">
    <source>
        <dbReference type="ARBA" id="ARBA00022692"/>
    </source>
</evidence>
<feature type="transmembrane region" description="Helical" evidence="7">
    <location>
        <begin position="118"/>
        <end position="136"/>
    </location>
</feature>
<evidence type="ECO:0000256" key="1">
    <source>
        <dbReference type="ARBA" id="ARBA00004651"/>
    </source>
</evidence>
<dbReference type="InterPro" id="IPR032808">
    <property type="entry name" value="DoxX"/>
</dbReference>
<evidence type="ECO:0000313" key="9">
    <source>
        <dbReference type="Proteomes" id="UP001314635"/>
    </source>
</evidence>
<evidence type="ECO:0000256" key="3">
    <source>
        <dbReference type="ARBA" id="ARBA00022475"/>
    </source>
</evidence>
<name>A0ABS5G9T5_9BRAD</name>
<comment type="caution">
    <text evidence="8">The sequence shown here is derived from an EMBL/GenBank/DDBJ whole genome shotgun (WGS) entry which is preliminary data.</text>
</comment>
<evidence type="ECO:0000256" key="7">
    <source>
        <dbReference type="SAM" id="Phobius"/>
    </source>
</evidence>
<keyword evidence="5 7" id="KW-1133">Transmembrane helix</keyword>
<keyword evidence="4 7" id="KW-0812">Transmembrane</keyword>
<dbReference type="RefSeq" id="WP_012042598.1">
    <property type="nucleotide sequence ID" value="NZ_JABFDP010000021.1"/>
</dbReference>
<keyword evidence="6 7" id="KW-0472">Membrane</keyword>
<keyword evidence="3" id="KW-1003">Cell membrane</keyword>
<comment type="similarity">
    <text evidence="2">Belongs to the DoxX family.</text>
</comment>
<evidence type="ECO:0000313" key="8">
    <source>
        <dbReference type="EMBL" id="MBR1138023.1"/>
    </source>
</evidence>
<evidence type="ECO:0000256" key="2">
    <source>
        <dbReference type="ARBA" id="ARBA00006679"/>
    </source>
</evidence>
<dbReference type="PANTHER" id="PTHR33452">
    <property type="entry name" value="OXIDOREDUCTASE CATD-RELATED"/>
    <property type="match status" value="1"/>
</dbReference>
<dbReference type="Proteomes" id="UP001314635">
    <property type="component" value="Unassembled WGS sequence"/>
</dbReference>
<comment type="subcellular location">
    <subcellularLocation>
        <location evidence="1">Cell membrane</location>
        <topology evidence="1">Multi-pass membrane protein</topology>
    </subcellularLocation>
</comment>
<keyword evidence="9" id="KW-1185">Reference proteome</keyword>
<reference evidence="9" key="1">
    <citation type="journal article" date="2021" name="ISME J.">
        <title>Evolutionary origin and ecological implication of a unique nif island in free-living Bradyrhizobium lineages.</title>
        <authorList>
            <person name="Tao J."/>
        </authorList>
    </citation>
    <scope>NUCLEOTIDE SEQUENCE [LARGE SCALE GENOMIC DNA]</scope>
    <source>
        <strain evidence="9">SZCCT0094</strain>
    </source>
</reference>
<protein>
    <submittedName>
        <fullName evidence="8">DoxX family protein</fullName>
    </submittedName>
</protein>
<dbReference type="PANTHER" id="PTHR33452:SF1">
    <property type="entry name" value="INNER MEMBRANE PROTEIN YPHA-RELATED"/>
    <property type="match status" value="1"/>
</dbReference>
<gene>
    <name evidence="8" type="ORF">JQ619_19815</name>
</gene>
<feature type="transmembrane region" description="Helical" evidence="7">
    <location>
        <begin position="63"/>
        <end position="81"/>
    </location>
</feature>
<feature type="transmembrane region" description="Helical" evidence="7">
    <location>
        <begin position="88"/>
        <end position="106"/>
    </location>
</feature>
<accession>A0ABS5G9T5</accession>
<dbReference type="InterPro" id="IPR051907">
    <property type="entry name" value="DoxX-like_oxidoreductase"/>
</dbReference>
<dbReference type="Pfam" id="PF07681">
    <property type="entry name" value="DoxX"/>
    <property type="match status" value="1"/>
</dbReference>
<evidence type="ECO:0000256" key="5">
    <source>
        <dbReference type="ARBA" id="ARBA00022989"/>
    </source>
</evidence>
<proteinExistence type="inferred from homology"/>
<organism evidence="8 9">
    <name type="scientific">Bradyrhizobium denitrificans</name>
    <dbReference type="NCBI Taxonomy" id="2734912"/>
    <lineage>
        <taxon>Bacteria</taxon>
        <taxon>Pseudomonadati</taxon>
        <taxon>Pseudomonadota</taxon>
        <taxon>Alphaproteobacteria</taxon>
        <taxon>Hyphomicrobiales</taxon>
        <taxon>Nitrobacteraceae</taxon>
        <taxon>Bradyrhizobium</taxon>
    </lineage>
</organism>
<sequence>MWLTKDDFRIKADNFDLTNGMNILRIMCGLFLFPHVAGKFAGGAVSAATAGFFAKAGFHPPEVWVVLAAASECAAGVALVLGICTRFAALGATVLLLFAVYALQVVKGFGWTWNTGGYEYPVFWAITSFVVAIEAWKVHLAQAKPRVPAIQASAAA</sequence>
<evidence type="ECO:0000256" key="6">
    <source>
        <dbReference type="ARBA" id="ARBA00023136"/>
    </source>
</evidence>
<dbReference type="EMBL" id="JAFCLK010000018">
    <property type="protein sequence ID" value="MBR1138023.1"/>
    <property type="molecule type" value="Genomic_DNA"/>
</dbReference>